<dbReference type="InterPro" id="IPR029052">
    <property type="entry name" value="Metallo-depent_PP-like"/>
</dbReference>
<evidence type="ECO:0000256" key="1">
    <source>
        <dbReference type="ARBA" id="ARBA00008950"/>
    </source>
</evidence>
<dbReference type="PANTHER" id="PTHR31302">
    <property type="entry name" value="TRANSMEMBRANE PROTEIN WITH METALLOPHOSPHOESTERASE DOMAIN-RELATED"/>
    <property type="match status" value="1"/>
</dbReference>
<dbReference type="GO" id="GO:0009245">
    <property type="term" value="P:lipid A biosynthetic process"/>
    <property type="evidence" value="ECO:0007669"/>
    <property type="project" value="TreeGrafter"/>
</dbReference>
<dbReference type="GO" id="GO:0008758">
    <property type="term" value="F:UDP-2,3-diacylglucosamine hydrolase activity"/>
    <property type="evidence" value="ECO:0007669"/>
    <property type="project" value="TreeGrafter"/>
</dbReference>
<dbReference type="SUPFAM" id="SSF56300">
    <property type="entry name" value="Metallo-dependent phosphatases"/>
    <property type="match status" value="1"/>
</dbReference>
<dbReference type="STRING" id="1220589.CD32_10765"/>
<evidence type="ECO:0000313" key="4">
    <source>
        <dbReference type="Proteomes" id="UP000030437"/>
    </source>
</evidence>
<dbReference type="PANTHER" id="PTHR31302:SF32">
    <property type="entry name" value="PHOSPHOESTERASE"/>
    <property type="match status" value="1"/>
</dbReference>
<protein>
    <recommendedName>
        <fullName evidence="2">Calcineurin-like phosphoesterase domain-containing protein</fullName>
    </recommendedName>
</protein>
<reference evidence="3 4" key="1">
    <citation type="submission" date="2014-02" db="EMBL/GenBank/DDBJ databases">
        <title>Draft genome sequence of Lysinibacillus odysseyi NBRC 100172.</title>
        <authorList>
            <person name="Zhang F."/>
            <person name="Wang G."/>
            <person name="Zhang L."/>
        </authorList>
    </citation>
    <scope>NUCLEOTIDE SEQUENCE [LARGE SCALE GENOMIC DNA]</scope>
    <source>
        <strain evidence="3 4">NBRC 100172</strain>
    </source>
</reference>
<dbReference type="AlphaFoldDB" id="A0A0A3IPY4"/>
<evidence type="ECO:0000259" key="2">
    <source>
        <dbReference type="Pfam" id="PF12850"/>
    </source>
</evidence>
<accession>A0A0A3IPY4</accession>
<keyword evidence="4" id="KW-1185">Reference proteome</keyword>
<comment type="similarity">
    <text evidence="1">Belongs to the metallophosphoesterase superfamily. YfcE family.</text>
</comment>
<sequence>MFFAALLFIFYMVREAHENNIRTHFVHARGKKDRFSIFFIADVHNRKINKKMLEQIEPVEAVIIGGDFADKRVSIPKIEMNLQRLQSLGPIYFVWGNNDREVGEGNLLALFRKYDVTVVEDDAVQLPNRSNVTWISAINDTSQRQYSFKDALAKCKEGDVTLFISHNPQVFNQAYPIHKPALMMGGHLHGGQIRLGKLGMHPHGSYTMREGVPTLISNGYGTTLLPLRLMAKPECHVIKVICEEE</sequence>
<dbReference type="EMBL" id="JPVP01000055">
    <property type="protein sequence ID" value="KGR84933.1"/>
    <property type="molecule type" value="Genomic_DNA"/>
</dbReference>
<evidence type="ECO:0000313" key="3">
    <source>
        <dbReference type="EMBL" id="KGR84933.1"/>
    </source>
</evidence>
<organism evidence="3 4">
    <name type="scientific">Lysinibacillus odysseyi 34hs-1 = NBRC 100172</name>
    <dbReference type="NCBI Taxonomy" id="1220589"/>
    <lineage>
        <taxon>Bacteria</taxon>
        <taxon>Bacillati</taxon>
        <taxon>Bacillota</taxon>
        <taxon>Bacilli</taxon>
        <taxon>Bacillales</taxon>
        <taxon>Bacillaceae</taxon>
        <taxon>Lysinibacillus</taxon>
    </lineage>
</organism>
<proteinExistence type="inferred from homology"/>
<gene>
    <name evidence="3" type="ORF">CD32_10765</name>
</gene>
<dbReference type="eggNOG" id="COG1408">
    <property type="taxonomic scope" value="Bacteria"/>
</dbReference>
<dbReference type="InterPro" id="IPR051158">
    <property type="entry name" value="Metallophosphoesterase_sf"/>
</dbReference>
<feature type="domain" description="Calcineurin-like phosphoesterase" evidence="2">
    <location>
        <begin position="37"/>
        <end position="189"/>
    </location>
</feature>
<dbReference type="Proteomes" id="UP000030437">
    <property type="component" value="Unassembled WGS sequence"/>
</dbReference>
<dbReference type="InterPro" id="IPR024654">
    <property type="entry name" value="Calcineurin-like_PHP_lpxH"/>
</dbReference>
<name>A0A0A3IPY4_9BACI</name>
<comment type="caution">
    <text evidence="3">The sequence shown here is derived from an EMBL/GenBank/DDBJ whole genome shotgun (WGS) entry which is preliminary data.</text>
</comment>
<dbReference type="GO" id="GO:0016020">
    <property type="term" value="C:membrane"/>
    <property type="evidence" value="ECO:0007669"/>
    <property type="project" value="GOC"/>
</dbReference>
<dbReference type="Gene3D" id="3.60.21.10">
    <property type="match status" value="1"/>
</dbReference>
<dbReference type="Pfam" id="PF12850">
    <property type="entry name" value="Metallophos_2"/>
    <property type="match status" value="1"/>
</dbReference>